<evidence type="ECO:0000313" key="2">
    <source>
        <dbReference type="EMBL" id="CZR59641.1"/>
    </source>
</evidence>
<accession>A0A1L7X3Q0</accession>
<dbReference type="EMBL" id="FJOG01000014">
    <property type="protein sequence ID" value="CZR59641.1"/>
    <property type="molecule type" value="Genomic_DNA"/>
</dbReference>
<feature type="compositionally biased region" description="Basic and acidic residues" evidence="1">
    <location>
        <begin position="101"/>
        <end position="118"/>
    </location>
</feature>
<proteinExistence type="predicted"/>
<feature type="compositionally biased region" description="Acidic residues" evidence="1">
    <location>
        <begin position="119"/>
        <end position="130"/>
    </location>
</feature>
<evidence type="ECO:0000313" key="3">
    <source>
        <dbReference type="Proteomes" id="UP000184330"/>
    </source>
</evidence>
<feature type="region of interest" description="Disordered" evidence="1">
    <location>
        <begin position="1"/>
        <end position="28"/>
    </location>
</feature>
<dbReference type="OrthoDB" id="3535214at2759"/>
<evidence type="ECO:0000256" key="1">
    <source>
        <dbReference type="SAM" id="MobiDB-lite"/>
    </source>
</evidence>
<gene>
    <name evidence="2" type="ORF">PAC_09535</name>
</gene>
<feature type="region of interest" description="Disordered" evidence="1">
    <location>
        <begin position="101"/>
        <end position="130"/>
    </location>
</feature>
<sequence length="130" mass="14717">MASTRTSSTSQSTQTPPRTKHQAADKPKPQYVYVVSVDKIDRASDPSPTIHGIYEDIKDANNAVKRIVNDEYSGVTDYDRGVHPDGTAYWSSDDTREGERIDVRVEKMRVRPPGSEKECDWEDPEEDDDE</sequence>
<keyword evidence="3" id="KW-1185">Reference proteome</keyword>
<feature type="compositionally biased region" description="Low complexity" evidence="1">
    <location>
        <begin position="1"/>
        <end position="17"/>
    </location>
</feature>
<name>A0A1L7X3Q0_9HELO</name>
<organism evidence="2 3">
    <name type="scientific">Phialocephala subalpina</name>
    <dbReference type="NCBI Taxonomy" id="576137"/>
    <lineage>
        <taxon>Eukaryota</taxon>
        <taxon>Fungi</taxon>
        <taxon>Dikarya</taxon>
        <taxon>Ascomycota</taxon>
        <taxon>Pezizomycotina</taxon>
        <taxon>Leotiomycetes</taxon>
        <taxon>Helotiales</taxon>
        <taxon>Mollisiaceae</taxon>
        <taxon>Phialocephala</taxon>
        <taxon>Phialocephala fortinii species complex</taxon>
    </lineage>
</organism>
<protein>
    <submittedName>
        <fullName evidence="2">Uncharacterized protein</fullName>
    </submittedName>
</protein>
<reference evidence="2 3" key="1">
    <citation type="submission" date="2016-03" db="EMBL/GenBank/DDBJ databases">
        <authorList>
            <person name="Ploux O."/>
        </authorList>
    </citation>
    <scope>NUCLEOTIDE SEQUENCE [LARGE SCALE GENOMIC DNA]</scope>
    <source>
        <strain evidence="2 3">UAMH 11012</strain>
    </source>
</reference>
<dbReference type="Proteomes" id="UP000184330">
    <property type="component" value="Unassembled WGS sequence"/>
</dbReference>
<dbReference type="AlphaFoldDB" id="A0A1L7X3Q0"/>